<dbReference type="SUPFAM" id="SSF54593">
    <property type="entry name" value="Glyoxalase/Bleomycin resistance protein/Dihydroxybiphenyl dioxygenase"/>
    <property type="match status" value="1"/>
</dbReference>
<dbReference type="InterPro" id="IPR029068">
    <property type="entry name" value="Glyas_Bleomycin-R_OHBP_Dase"/>
</dbReference>
<feature type="domain" description="VOC" evidence="1">
    <location>
        <begin position="2"/>
        <end position="114"/>
    </location>
</feature>
<gene>
    <name evidence="2" type="ORF">E4L96_23190</name>
</gene>
<evidence type="ECO:0000313" key="3">
    <source>
        <dbReference type="Proteomes" id="UP000298438"/>
    </source>
</evidence>
<dbReference type="InterPro" id="IPR037523">
    <property type="entry name" value="VOC_core"/>
</dbReference>
<dbReference type="InterPro" id="IPR004360">
    <property type="entry name" value="Glyas_Fos-R_dOase_dom"/>
</dbReference>
<proteinExistence type="predicted"/>
<dbReference type="AlphaFoldDB" id="A0A4Y9RSZ7"/>
<dbReference type="CDD" id="cd06587">
    <property type="entry name" value="VOC"/>
    <property type="match status" value="1"/>
</dbReference>
<dbReference type="Pfam" id="PF00903">
    <property type="entry name" value="Glyoxalase"/>
    <property type="match status" value="1"/>
</dbReference>
<evidence type="ECO:0000259" key="1">
    <source>
        <dbReference type="PROSITE" id="PS51819"/>
    </source>
</evidence>
<sequence>MKFNHVSFPSTDVAATASFFERYLGCTGTAFGASRILKRHDFDIVIEHAADRPVAWPHNFHIGFELPTVQALEQLYAHVHADGAHLDTDLIRHARGSRFFCTIPGGVLVEFNTREDAAEPFRASFGLT</sequence>
<dbReference type="EMBL" id="SPVF01000275">
    <property type="protein sequence ID" value="TFW10659.1"/>
    <property type="molecule type" value="Genomic_DNA"/>
</dbReference>
<dbReference type="Proteomes" id="UP000298438">
    <property type="component" value="Unassembled WGS sequence"/>
</dbReference>
<evidence type="ECO:0000313" key="2">
    <source>
        <dbReference type="EMBL" id="TFW10659.1"/>
    </source>
</evidence>
<reference evidence="2 3" key="1">
    <citation type="submission" date="2019-03" db="EMBL/GenBank/DDBJ databases">
        <title>Draft Genome Sequence of Massilia arenosa sp. nov., a Novel Massilia Species Isolated from a Sandy-loam Maize Soil.</title>
        <authorList>
            <person name="Raths R."/>
            <person name="Peta V."/>
            <person name="Bucking H."/>
        </authorList>
    </citation>
    <scope>NUCLEOTIDE SEQUENCE [LARGE SCALE GENOMIC DNA]</scope>
    <source>
        <strain evidence="2 3">MC02</strain>
    </source>
</reference>
<keyword evidence="3" id="KW-1185">Reference proteome</keyword>
<dbReference type="PROSITE" id="PS51819">
    <property type="entry name" value="VOC"/>
    <property type="match status" value="1"/>
</dbReference>
<organism evidence="2 3">
    <name type="scientific">Zemynaea arenosa</name>
    <dbReference type="NCBI Taxonomy" id="2561931"/>
    <lineage>
        <taxon>Bacteria</taxon>
        <taxon>Pseudomonadati</taxon>
        <taxon>Pseudomonadota</taxon>
        <taxon>Betaproteobacteria</taxon>
        <taxon>Burkholderiales</taxon>
        <taxon>Oxalobacteraceae</taxon>
        <taxon>Telluria group</taxon>
        <taxon>Zemynaea</taxon>
    </lineage>
</organism>
<dbReference type="OrthoDB" id="9093825at2"/>
<protein>
    <submittedName>
        <fullName evidence="2">VOC family protein</fullName>
    </submittedName>
</protein>
<name>A0A4Y9RSZ7_9BURK</name>
<comment type="caution">
    <text evidence="2">The sequence shown here is derived from an EMBL/GenBank/DDBJ whole genome shotgun (WGS) entry which is preliminary data.</text>
</comment>
<dbReference type="RefSeq" id="WP_135209634.1">
    <property type="nucleotide sequence ID" value="NZ_SPVF01000275.1"/>
</dbReference>
<accession>A0A4Y9RSZ7</accession>
<dbReference type="Gene3D" id="3.10.180.10">
    <property type="entry name" value="2,3-Dihydroxybiphenyl 1,2-Dioxygenase, domain 1"/>
    <property type="match status" value="1"/>
</dbReference>